<dbReference type="InterPro" id="IPR036388">
    <property type="entry name" value="WH-like_DNA-bd_sf"/>
</dbReference>
<evidence type="ECO:0000313" key="5">
    <source>
        <dbReference type="EMBL" id="RAI41749.1"/>
    </source>
</evidence>
<evidence type="ECO:0000256" key="1">
    <source>
        <dbReference type="ARBA" id="ARBA00023015"/>
    </source>
</evidence>
<dbReference type="Pfam" id="PF12802">
    <property type="entry name" value="MarR_2"/>
    <property type="match status" value="1"/>
</dbReference>
<evidence type="ECO:0000256" key="2">
    <source>
        <dbReference type="ARBA" id="ARBA00023125"/>
    </source>
</evidence>
<evidence type="ECO:0000313" key="6">
    <source>
        <dbReference type="Proteomes" id="UP000249130"/>
    </source>
</evidence>
<dbReference type="SMART" id="SM00347">
    <property type="entry name" value="HTH_MARR"/>
    <property type="match status" value="1"/>
</dbReference>
<protein>
    <recommendedName>
        <fullName evidence="4">HTH marR-type domain-containing protein</fullName>
    </recommendedName>
</protein>
<dbReference type="GO" id="GO:0003700">
    <property type="term" value="F:DNA-binding transcription factor activity"/>
    <property type="evidence" value="ECO:0007669"/>
    <property type="project" value="InterPro"/>
</dbReference>
<feature type="non-terminal residue" evidence="5">
    <location>
        <position position="174"/>
    </location>
</feature>
<accession>A0A327KSC2</accession>
<dbReference type="InterPro" id="IPR000835">
    <property type="entry name" value="HTH_MarR-typ"/>
</dbReference>
<name>A0A327KSC2_9BRAD</name>
<dbReference type="Proteomes" id="UP000249130">
    <property type="component" value="Unassembled WGS sequence"/>
</dbReference>
<dbReference type="AlphaFoldDB" id="A0A327KSC2"/>
<organism evidence="5 6">
    <name type="scientific">Rhodoplanes roseus</name>
    <dbReference type="NCBI Taxonomy" id="29409"/>
    <lineage>
        <taxon>Bacteria</taxon>
        <taxon>Pseudomonadati</taxon>
        <taxon>Pseudomonadota</taxon>
        <taxon>Alphaproteobacteria</taxon>
        <taxon>Hyphomicrobiales</taxon>
        <taxon>Nitrobacteraceae</taxon>
        <taxon>Rhodoplanes</taxon>
    </lineage>
</organism>
<keyword evidence="6" id="KW-1185">Reference proteome</keyword>
<dbReference type="PROSITE" id="PS50995">
    <property type="entry name" value="HTH_MARR_2"/>
    <property type="match status" value="1"/>
</dbReference>
<dbReference type="GO" id="GO:0003677">
    <property type="term" value="F:DNA binding"/>
    <property type="evidence" value="ECO:0007669"/>
    <property type="project" value="UniProtKB-KW"/>
</dbReference>
<evidence type="ECO:0000256" key="3">
    <source>
        <dbReference type="ARBA" id="ARBA00023163"/>
    </source>
</evidence>
<dbReference type="OrthoDB" id="7949807at2"/>
<dbReference type="EMBL" id="NPEX01000177">
    <property type="protein sequence ID" value="RAI41749.1"/>
    <property type="molecule type" value="Genomic_DNA"/>
</dbReference>
<feature type="domain" description="HTH marR-type" evidence="4">
    <location>
        <begin position="6"/>
        <end position="162"/>
    </location>
</feature>
<keyword evidence="1" id="KW-0805">Transcription regulation</keyword>
<reference evidence="5 6" key="1">
    <citation type="submission" date="2017-07" db="EMBL/GenBank/DDBJ databases">
        <title>Draft Genome Sequences of Select Purple Nonsulfur Bacteria.</title>
        <authorList>
            <person name="Lasarre B."/>
            <person name="Mckinlay J.B."/>
        </authorList>
    </citation>
    <scope>NUCLEOTIDE SEQUENCE [LARGE SCALE GENOMIC DNA]</scope>
    <source>
        <strain evidence="5 6">DSM 5909</strain>
    </source>
</reference>
<dbReference type="PRINTS" id="PR00598">
    <property type="entry name" value="HTHMARR"/>
</dbReference>
<comment type="caution">
    <text evidence="5">The sequence shown here is derived from an EMBL/GenBank/DDBJ whole genome shotgun (WGS) entry which is preliminary data.</text>
</comment>
<dbReference type="PANTHER" id="PTHR42756:SF1">
    <property type="entry name" value="TRANSCRIPTIONAL REPRESSOR OF EMRAB OPERON"/>
    <property type="match status" value="1"/>
</dbReference>
<gene>
    <name evidence="5" type="ORF">CH341_21025</name>
</gene>
<sequence>MTTETPDSVAKLIAEWRRERPDIDASPVGVQGRTMRLSAHFLRHSETWLAPLGLGWEAFSLIVTLRRSGKPYEMRPTDLLAESLLTSGAITNRIDKVAALGLVERRPDPRDRRGAIIRLTPAGRRLADRAIADHFSGVDGLLGVLSSSERRQLAGLLEKLLGAFEQTPKPAKTP</sequence>
<dbReference type="RefSeq" id="WP_111420960.1">
    <property type="nucleotide sequence ID" value="NZ_NPEX01000177.1"/>
</dbReference>
<proteinExistence type="predicted"/>
<keyword evidence="2" id="KW-0238">DNA-binding</keyword>
<keyword evidence="3" id="KW-0804">Transcription</keyword>
<dbReference type="SUPFAM" id="SSF46785">
    <property type="entry name" value="Winged helix' DNA-binding domain"/>
    <property type="match status" value="1"/>
</dbReference>
<dbReference type="PANTHER" id="PTHR42756">
    <property type="entry name" value="TRANSCRIPTIONAL REGULATOR, MARR"/>
    <property type="match status" value="1"/>
</dbReference>
<dbReference type="Gene3D" id="1.10.10.10">
    <property type="entry name" value="Winged helix-like DNA-binding domain superfamily/Winged helix DNA-binding domain"/>
    <property type="match status" value="1"/>
</dbReference>
<dbReference type="InterPro" id="IPR036390">
    <property type="entry name" value="WH_DNA-bd_sf"/>
</dbReference>
<evidence type="ECO:0000259" key="4">
    <source>
        <dbReference type="PROSITE" id="PS50995"/>
    </source>
</evidence>